<keyword evidence="1 4" id="KW-0378">Hydrolase</keyword>
<reference evidence="5 7" key="2">
    <citation type="submission" date="2019-02" db="EMBL/GenBank/DDBJ databases">
        <title>Genomic Encyclopedia of Type Strains, Phase IV (KMG-IV): sequencing the most valuable type-strain genomes for metagenomic binning, comparative biology and taxonomic classification.</title>
        <authorList>
            <person name="Goeker M."/>
        </authorList>
    </citation>
    <scope>NUCLEOTIDE SEQUENCE [LARGE SCALE GENOMIC DNA]</scope>
    <source>
        <strain evidence="5 7">DSM 16618</strain>
    </source>
</reference>
<evidence type="ECO:0000313" key="4">
    <source>
        <dbReference type="EMBL" id="KKO70763.1"/>
    </source>
</evidence>
<evidence type="ECO:0000256" key="2">
    <source>
        <dbReference type="SAM" id="MobiDB-lite"/>
    </source>
</evidence>
<dbReference type="OrthoDB" id="9799989at2"/>
<dbReference type="GO" id="GO:0016787">
    <property type="term" value="F:hydrolase activity"/>
    <property type="evidence" value="ECO:0007669"/>
    <property type="project" value="UniProtKB-KW"/>
</dbReference>
<evidence type="ECO:0000313" key="6">
    <source>
        <dbReference type="Proteomes" id="UP000078084"/>
    </source>
</evidence>
<dbReference type="Pfam" id="PF00561">
    <property type="entry name" value="Abhydrolase_1"/>
    <property type="match status" value="1"/>
</dbReference>
<gene>
    <name evidence="4" type="ORF">AAV32_14795</name>
    <name evidence="5" type="ORF">EV679_2065</name>
</gene>
<dbReference type="AlphaFoldDB" id="A0A171KPE6"/>
<dbReference type="InterPro" id="IPR000073">
    <property type="entry name" value="AB_hydrolase_1"/>
</dbReference>
<reference evidence="4 6" key="1">
    <citation type="submission" date="2015-04" db="EMBL/GenBank/DDBJ databases">
        <title>Genome sequence of Kerstersia gyiorum CG1.</title>
        <authorList>
            <person name="Greninger A.L."/>
            <person name="Kozyreva V."/>
            <person name="Chaturvedi V."/>
        </authorList>
    </citation>
    <scope>NUCLEOTIDE SEQUENCE [LARGE SCALE GENOMIC DNA]</scope>
    <source>
        <strain evidence="4 6">CG1</strain>
    </source>
</reference>
<dbReference type="InterPro" id="IPR029058">
    <property type="entry name" value="AB_hydrolase_fold"/>
</dbReference>
<evidence type="ECO:0000313" key="5">
    <source>
        <dbReference type="EMBL" id="RZS69470.1"/>
    </source>
</evidence>
<name>A0A171KPE6_9BURK</name>
<sequence>MSASSSDTNPEIGRSVMASGLRTNVHDMGSGAPVLLIHGSGPGVSAWANWRTVMPTLAQRARVIAPDMAGFGYSEGLDLSLPGVRHDLFSWVWVRQALGVLDALGIEQADIVGNSFGGALALALAIRHPERVRRLVLMGSVGVPFALTPGLDSVWGYTPSPQSMRQVLDIFAHDRNLVSDELAQLRYQASIRPGVQEAFGAMFPAPRQRWVDALASHEEDIRTLPHETLIIHGREDQVIPLQNSLTLSQWIPRSQLHVFGHCGHWTQIEHAARFSRLVGDFLAEAGQAEPKALADRQTATRQDTKEAA</sequence>
<organism evidence="4 6">
    <name type="scientific">Kerstersia gyiorum</name>
    <dbReference type="NCBI Taxonomy" id="206506"/>
    <lineage>
        <taxon>Bacteria</taxon>
        <taxon>Pseudomonadati</taxon>
        <taxon>Pseudomonadota</taxon>
        <taxon>Betaproteobacteria</taxon>
        <taxon>Burkholderiales</taxon>
        <taxon>Alcaligenaceae</taxon>
        <taxon>Kerstersia</taxon>
    </lineage>
</organism>
<feature type="region of interest" description="Disordered" evidence="2">
    <location>
        <begin position="289"/>
        <end position="308"/>
    </location>
</feature>
<dbReference type="EMBL" id="LBNE01000012">
    <property type="protein sequence ID" value="KKO70763.1"/>
    <property type="molecule type" value="Genomic_DNA"/>
</dbReference>
<dbReference type="Gene3D" id="3.40.50.1820">
    <property type="entry name" value="alpha/beta hydrolase"/>
    <property type="match status" value="1"/>
</dbReference>
<proteinExistence type="predicted"/>
<accession>A0A171KPE6</accession>
<protein>
    <submittedName>
        <fullName evidence="4">2-hydroxy-6-oxo-2,4-heptadienoate hydrolase</fullName>
    </submittedName>
    <submittedName>
        <fullName evidence="5">2-hydroxymuconate-semialdehyde hydrolase</fullName>
    </submittedName>
</protein>
<dbReference type="PATRIC" id="fig|206506.3.peg.3152"/>
<dbReference type="Proteomes" id="UP000292039">
    <property type="component" value="Unassembled WGS sequence"/>
</dbReference>
<comment type="caution">
    <text evidence="4">The sequence shown here is derived from an EMBL/GenBank/DDBJ whole genome shotgun (WGS) entry which is preliminary data.</text>
</comment>
<dbReference type="SUPFAM" id="SSF53474">
    <property type="entry name" value="alpha/beta-Hydrolases"/>
    <property type="match status" value="1"/>
</dbReference>
<dbReference type="PRINTS" id="PR00111">
    <property type="entry name" value="ABHYDROLASE"/>
</dbReference>
<dbReference type="Proteomes" id="UP000078084">
    <property type="component" value="Unassembled WGS sequence"/>
</dbReference>
<dbReference type="EMBL" id="SGWZ01000003">
    <property type="protein sequence ID" value="RZS69470.1"/>
    <property type="molecule type" value="Genomic_DNA"/>
</dbReference>
<dbReference type="InterPro" id="IPR050266">
    <property type="entry name" value="AB_hydrolase_sf"/>
</dbReference>
<keyword evidence="6" id="KW-1185">Reference proteome</keyword>
<evidence type="ECO:0000313" key="7">
    <source>
        <dbReference type="Proteomes" id="UP000292039"/>
    </source>
</evidence>
<evidence type="ECO:0000259" key="3">
    <source>
        <dbReference type="Pfam" id="PF00561"/>
    </source>
</evidence>
<dbReference type="PANTHER" id="PTHR43798">
    <property type="entry name" value="MONOACYLGLYCEROL LIPASE"/>
    <property type="match status" value="1"/>
</dbReference>
<evidence type="ECO:0000256" key="1">
    <source>
        <dbReference type="ARBA" id="ARBA00022801"/>
    </source>
</evidence>
<dbReference type="GO" id="GO:0016020">
    <property type="term" value="C:membrane"/>
    <property type="evidence" value="ECO:0007669"/>
    <property type="project" value="TreeGrafter"/>
</dbReference>
<dbReference type="PANTHER" id="PTHR43798:SF31">
    <property type="entry name" value="AB HYDROLASE SUPERFAMILY PROTEIN YCLE"/>
    <property type="match status" value="1"/>
</dbReference>
<feature type="domain" description="AB hydrolase-1" evidence="3">
    <location>
        <begin position="33"/>
        <end position="271"/>
    </location>
</feature>
<dbReference type="STRING" id="206506.AAV32_14795"/>
<dbReference type="RefSeq" id="WP_068373983.1">
    <property type="nucleotide sequence ID" value="NZ_CBCSEB010000006.1"/>
</dbReference>